<sequence>MALETDSDPFDQRQQLTLAAEALGWKVIDWAQDIPIVRDENGESFQWLPHIDDGESRRLQIRLGIHLSYNPHEKTMCVSCPLWDVEDLTLDCEETDALEMARYMVVLFAALSTGVEISSLDAAQGLLGY</sequence>
<evidence type="ECO:0000313" key="1">
    <source>
        <dbReference type="EMBL" id="MBF8639217.1"/>
    </source>
</evidence>
<dbReference type="Proteomes" id="UP000626180">
    <property type="component" value="Unassembled WGS sequence"/>
</dbReference>
<dbReference type="EMBL" id="JADMCD010000001">
    <property type="protein sequence ID" value="MBF8639217.1"/>
    <property type="molecule type" value="Genomic_DNA"/>
</dbReference>
<gene>
    <name evidence="1" type="ORF">IRZ65_00790</name>
    <name evidence="2" type="ORF">NCTC11842_03447</name>
</gene>
<protein>
    <submittedName>
        <fullName evidence="2">Uncharacterized protein</fullName>
    </submittedName>
</protein>
<evidence type="ECO:0000313" key="4">
    <source>
        <dbReference type="Proteomes" id="UP000626180"/>
    </source>
</evidence>
<evidence type="ECO:0000313" key="2">
    <source>
        <dbReference type="EMBL" id="SPZ09863.1"/>
    </source>
</evidence>
<reference evidence="2 3" key="1">
    <citation type="submission" date="2018-06" db="EMBL/GenBank/DDBJ databases">
        <authorList>
            <consortium name="Pathogen Informatics"/>
            <person name="Doyle S."/>
        </authorList>
    </citation>
    <scope>NUCLEOTIDE SEQUENCE [LARGE SCALE GENOMIC DNA]</scope>
    <source>
        <strain evidence="2 3">NCTC11842</strain>
    </source>
</reference>
<accession>A0A2X2CS58</accession>
<dbReference type="RefSeq" id="WP_010797486.1">
    <property type="nucleotide sequence ID" value="NZ_FQYS01000010.1"/>
</dbReference>
<evidence type="ECO:0000313" key="3">
    <source>
        <dbReference type="Proteomes" id="UP000250443"/>
    </source>
</evidence>
<proteinExistence type="predicted"/>
<dbReference type="AlphaFoldDB" id="A0A2X2CS58"/>
<keyword evidence="4" id="KW-1185">Reference proteome</keyword>
<dbReference type="EMBL" id="UAUF01000013">
    <property type="protein sequence ID" value="SPZ09863.1"/>
    <property type="molecule type" value="Genomic_DNA"/>
</dbReference>
<organism evidence="2 3">
    <name type="scientific">Pseudomonas luteola</name>
    <dbReference type="NCBI Taxonomy" id="47886"/>
    <lineage>
        <taxon>Bacteria</taxon>
        <taxon>Pseudomonadati</taxon>
        <taxon>Pseudomonadota</taxon>
        <taxon>Gammaproteobacteria</taxon>
        <taxon>Pseudomonadales</taxon>
        <taxon>Pseudomonadaceae</taxon>
        <taxon>Pseudomonas</taxon>
    </lineage>
</organism>
<dbReference type="Proteomes" id="UP000250443">
    <property type="component" value="Unassembled WGS sequence"/>
</dbReference>
<reference evidence="1 4" key="2">
    <citation type="submission" date="2020-10" db="EMBL/GenBank/DDBJ databases">
        <title>Genome sequences of Pseudomonas isolates.</title>
        <authorList>
            <person name="Wessels L."/>
            <person name="Reich F."/>
            <person name="Hammerl J."/>
        </authorList>
    </citation>
    <scope>NUCLEOTIDE SEQUENCE [LARGE SCALE GENOMIC DNA]</scope>
    <source>
        <strain evidence="1 4">20-MO00624-0</strain>
    </source>
</reference>
<name>A0A2X2CS58_PSELU</name>